<evidence type="ECO:0000256" key="5">
    <source>
        <dbReference type="SAM" id="Phobius"/>
    </source>
</evidence>
<feature type="transmembrane region" description="Helical" evidence="5">
    <location>
        <begin position="372"/>
        <end position="398"/>
    </location>
</feature>
<keyword evidence="4 5" id="KW-0472">Membrane</keyword>
<feature type="transmembrane region" description="Helical" evidence="5">
    <location>
        <begin position="155"/>
        <end position="179"/>
    </location>
</feature>
<reference evidence="7" key="1">
    <citation type="submission" date="2021-06" db="EMBL/GenBank/DDBJ databases">
        <authorList>
            <person name="Kallberg Y."/>
            <person name="Tangrot J."/>
            <person name="Rosling A."/>
        </authorList>
    </citation>
    <scope>NUCLEOTIDE SEQUENCE</scope>
    <source>
        <strain evidence="7">BR232B</strain>
    </source>
</reference>
<dbReference type="InterPro" id="IPR005828">
    <property type="entry name" value="MFS_sugar_transport-like"/>
</dbReference>
<keyword evidence="8" id="KW-1185">Reference proteome</keyword>
<dbReference type="EMBL" id="CAJVPI010000141">
    <property type="protein sequence ID" value="CAG8488431.1"/>
    <property type="molecule type" value="Genomic_DNA"/>
</dbReference>
<dbReference type="InterPro" id="IPR020846">
    <property type="entry name" value="MFS_dom"/>
</dbReference>
<organism evidence="7 8">
    <name type="scientific">Paraglomus brasilianum</name>
    <dbReference type="NCBI Taxonomy" id="144538"/>
    <lineage>
        <taxon>Eukaryota</taxon>
        <taxon>Fungi</taxon>
        <taxon>Fungi incertae sedis</taxon>
        <taxon>Mucoromycota</taxon>
        <taxon>Glomeromycotina</taxon>
        <taxon>Glomeromycetes</taxon>
        <taxon>Paraglomerales</taxon>
        <taxon>Paraglomeraceae</taxon>
        <taxon>Paraglomus</taxon>
    </lineage>
</organism>
<dbReference type="Pfam" id="PF00083">
    <property type="entry name" value="Sugar_tr"/>
    <property type="match status" value="1"/>
</dbReference>
<feature type="transmembrane region" description="Helical" evidence="5">
    <location>
        <begin position="120"/>
        <end position="143"/>
    </location>
</feature>
<dbReference type="SUPFAM" id="SSF103473">
    <property type="entry name" value="MFS general substrate transporter"/>
    <property type="match status" value="1"/>
</dbReference>
<dbReference type="InterPro" id="IPR036259">
    <property type="entry name" value="MFS_trans_sf"/>
</dbReference>
<proteinExistence type="predicted"/>
<feature type="transmembrane region" description="Helical" evidence="5">
    <location>
        <begin position="268"/>
        <end position="288"/>
    </location>
</feature>
<feature type="transmembrane region" description="Helical" evidence="5">
    <location>
        <begin position="62"/>
        <end position="81"/>
    </location>
</feature>
<feature type="transmembrane region" description="Helical" evidence="5">
    <location>
        <begin position="439"/>
        <end position="456"/>
    </location>
</feature>
<dbReference type="PROSITE" id="PS50850">
    <property type="entry name" value="MFS"/>
    <property type="match status" value="1"/>
</dbReference>
<keyword evidence="3 5" id="KW-1133">Transmembrane helix</keyword>
<evidence type="ECO:0000256" key="4">
    <source>
        <dbReference type="ARBA" id="ARBA00023136"/>
    </source>
</evidence>
<evidence type="ECO:0000256" key="1">
    <source>
        <dbReference type="ARBA" id="ARBA00004141"/>
    </source>
</evidence>
<gene>
    <name evidence="7" type="ORF">PBRASI_LOCUS1968</name>
</gene>
<feature type="transmembrane region" description="Helical" evidence="5">
    <location>
        <begin position="20"/>
        <end position="39"/>
    </location>
</feature>
<feature type="transmembrane region" description="Helical" evidence="5">
    <location>
        <begin position="320"/>
        <end position="340"/>
    </location>
</feature>
<accession>A0A9N8WGM8</accession>
<evidence type="ECO:0000256" key="3">
    <source>
        <dbReference type="ARBA" id="ARBA00022989"/>
    </source>
</evidence>
<dbReference type="PANTHER" id="PTHR24064">
    <property type="entry name" value="SOLUTE CARRIER FAMILY 22 MEMBER"/>
    <property type="match status" value="1"/>
</dbReference>
<dbReference type="OrthoDB" id="433512at2759"/>
<evidence type="ECO:0000259" key="6">
    <source>
        <dbReference type="PROSITE" id="PS50850"/>
    </source>
</evidence>
<evidence type="ECO:0000313" key="7">
    <source>
        <dbReference type="EMBL" id="CAG8488431.1"/>
    </source>
</evidence>
<dbReference type="GO" id="GO:0016020">
    <property type="term" value="C:membrane"/>
    <property type="evidence" value="ECO:0007669"/>
    <property type="project" value="UniProtKB-SubCell"/>
</dbReference>
<feature type="transmembrane region" description="Helical" evidence="5">
    <location>
        <begin position="410"/>
        <end position="433"/>
    </location>
</feature>
<protein>
    <submittedName>
        <fullName evidence="7">3462_t:CDS:1</fullName>
    </submittedName>
</protein>
<feature type="transmembrane region" description="Helical" evidence="5">
    <location>
        <begin position="347"/>
        <end position="366"/>
    </location>
</feature>
<comment type="subcellular location">
    <subcellularLocation>
        <location evidence="1">Membrane</location>
        <topology evidence="1">Multi-pass membrane protein</topology>
    </subcellularLocation>
</comment>
<keyword evidence="2 5" id="KW-0812">Transmembrane</keyword>
<feature type="transmembrane region" description="Helical" evidence="5">
    <location>
        <begin position="93"/>
        <end position="114"/>
    </location>
</feature>
<dbReference type="Proteomes" id="UP000789739">
    <property type="component" value="Unassembled WGS sequence"/>
</dbReference>
<sequence>MNRVDLIAEINRIGWSTPFARHLIITCGMIFFTAGYVVSSGNLLPLALPTVYSSANYKNAEAAKISLCVGMLIGQLVFGVIGDLYGRRRACNLTLMLILAGTLSSCVLGDGPGLRITTSLVIIRGLLGIGIGGTYPTAILTVSEFAPTDQRPTRLATIFLAYICGSFTALSISAAALAGSNQIDSIWRLVIGLGLVPGITALGLCRLRRIPETPYYKADVERDFVAANEIVDYALEKRKHLNRRDPVRYNGGILLWSRGLFRYMRKDFRTYVAICGAWFIVDAAAYGYRSDIRLRDINLNQNVGEQDIHSLLMQVSTSSVIRVSLGSILGASATLIYFIYYSSRKAIMYFGFVASASLFVVFGFFSGQVGNIPYLTISTMVMFVQNFGPNALTFIVAAELWPTQYRSTSYGIAAASGRLGTITTYTIFTWFSVDGDKTLIGPLSLAILMMFGLGITRPIDQESITTKYDRARTVSAKM</sequence>
<dbReference type="GO" id="GO:0022857">
    <property type="term" value="F:transmembrane transporter activity"/>
    <property type="evidence" value="ECO:0007669"/>
    <property type="project" value="InterPro"/>
</dbReference>
<dbReference type="Gene3D" id="1.20.1250.20">
    <property type="entry name" value="MFS general substrate transporter like domains"/>
    <property type="match status" value="1"/>
</dbReference>
<comment type="caution">
    <text evidence="7">The sequence shown here is derived from an EMBL/GenBank/DDBJ whole genome shotgun (WGS) entry which is preliminary data.</text>
</comment>
<evidence type="ECO:0000256" key="2">
    <source>
        <dbReference type="ARBA" id="ARBA00022692"/>
    </source>
</evidence>
<name>A0A9N8WGM8_9GLOM</name>
<dbReference type="AlphaFoldDB" id="A0A9N8WGM8"/>
<feature type="domain" description="Major facilitator superfamily (MFS) profile" evidence="6">
    <location>
        <begin position="23"/>
        <end position="464"/>
    </location>
</feature>
<evidence type="ECO:0000313" key="8">
    <source>
        <dbReference type="Proteomes" id="UP000789739"/>
    </source>
</evidence>
<feature type="transmembrane region" description="Helical" evidence="5">
    <location>
        <begin position="185"/>
        <end position="207"/>
    </location>
</feature>